<organism evidence="1 2">
    <name type="scientific">Hymenobacter glaciei</name>
    <dbReference type="NCBI Taxonomy" id="877209"/>
    <lineage>
        <taxon>Bacteria</taxon>
        <taxon>Pseudomonadati</taxon>
        <taxon>Bacteroidota</taxon>
        <taxon>Cytophagia</taxon>
        <taxon>Cytophagales</taxon>
        <taxon>Hymenobacteraceae</taxon>
        <taxon>Hymenobacter</taxon>
    </lineage>
</organism>
<accession>A0ABP7T5Z8</accession>
<gene>
    <name evidence="1" type="ORF">GCM10022409_00240</name>
</gene>
<dbReference type="EMBL" id="BAABDK010000001">
    <property type="protein sequence ID" value="GAA4020719.1"/>
    <property type="molecule type" value="Genomic_DNA"/>
</dbReference>
<comment type="caution">
    <text evidence="1">The sequence shown here is derived from an EMBL/GenBank/DDBJ whole genome shotgun (WGS) entry which is preliminary data.</text>
</comment>
<reference evidence="2" key="1">
    <citation type="journal article" date="2019" name="Int. J. Syst. Evol. Microbiol.">
        <title>The Global Catalogue of Microorganisms (GCM) 10K type strain sequencing project: providing services to taxonomists for standard genome sequencing and annotation.</title>
        <authorList>
            <consortium name="The Broad Institute Genomics Platform"/>
            <consortium name="The Broad Institute Genome Sequencing Center for Infectious Disease"/>
            <person name="Wu L."/>
            <person name="Ma J."/>
        </authorList>
    </citation>
    <scope>NUCLEOTIDE SEQUENCE [LARGE SCALE GENOMIC DNA]</scope>
    <source>
        <strain evidence="2">JCM 17225</strain>
    </source>
</reference>
<protein>
    <submittedName>
        <fullName evidence="1">Uncharacterized protein</fullName>
    </submittedName>
</protein>
<proteinExistence type="predicted"/>
<dbReference type="RefSeq" id="WP_345048933.1">
    <property type="nucleotide sequence ID" value="NZ_BAABDK010000001.1"/>
</dbReference>
<keyword evidence="2" id="KW-1185">Reference proteome</keyword>
<name>A0ABP7T5Z8_9BACT</name>
<dbReference type="Proteomes" id="UP001501469">
    <property type="component" value="Unassembled WGS sequence"/>
</dbReference>
<sequence>MRPYSLFRRSVSMLLAVLVLITSVGLTVQRLTCRLSGQSTVAVSVAGRAELRGCIGELAPTTSKAKDGCCDFSKHEHKLTSPAHELAAKILVPVPALLGLVPSMSWLVAPAGVAALAGAGPRWFAADASPPLLGGRELLAFVCTLEV</sequence>
<evidence type="ECO:0000313" key="2">
    <source>
        <dbReference type="Proteomes" id="UP001501469"/>
    </source>
</evidence>
<evidence type="ECO:0000313" key="1">
    <source>
        <dbReference type="EMBL" id="GAA4020719.1"/>
    </source>
</evidence>